<feature type="domain" description="Immune mapped protein 2 N-terminal" evidence="3">
    <location>
        <begin position="271"/>
        <end position="362"/>
    </location>
</feature>
<sequence>MKKKTSKDGKVSKYKNHNKDEKYDEKSLKINKKMNCTKEKHGKNKNENTNNPLNDNKNERIHKKREAILEEVIPAKIIDTYRNNRNQNMNKNVKNESVRSCISCFCCGWDADDEAMNELLLEEEREKLKLLEEERKRLKLLEEEEKERERLKLLEEEKERERLEEKERERLKLLEEEKERERLKLLEEEEEEKKRLKLLEEQNREEQKIDEIEEPSKDIIFKKKEIKPKFPLKKKANLNFIGAAAAPNPPKEASCIGPPPQVKETNINVKEGIYLIYNAENDGQLEVHYSKSGKKGSGVMAYIMSDNIPDFYFDKNKGKEIIFKEVSKKMQSVYINDLKPYYECYIEFMKMKKTYNGVLYFLPAFNEQPPPNLDIGFFDTKEKKLNYVEIEKPVEFTGNYLFVIQKGLDIFKKEINVEALLSYLNSYGSLLSLS</sequence>
<keyword evidence="1" id="KW-0175">Coiled coil</keyword>
<dbReference type="Proteomes" id="UP000030688">
    <property type="component" value="Unassembled WGS sequence"/>
</dbReference>
<dbReference type="EMBL" id="KE123618">
    <property type="protein sequence ID" value="EUR72034.1"/>
    <property type="molecule type" value="Genomic_DNA"/>
</dbReference>
<name>W7F120_PLAF8</name>
<dbReference type="InterPro" id="IPR040955">
    <property type="entry name" value="IMP2_N"/>
</dbReference>
<evidence type="ECO:0000256" key="2">
    <source>
        <dbReference type="SAM" id="MobiDB-lite"/>
    </source>
</evidence>
<feature type="coiled-coil region" evidence="1">
    <location>
        <begin position="114"/>
        <end position="209"/>
    </location>
</feature>
<accession>W7F120</accession>
<gene>
    <name evidence="4" type="ORF">PFBG_02813</name>
</gene>
<evidence type="ECO:0000256" key="1">
    <source>
        <dbReference type="SAM" id="Coils"/>
    </source>
</evidence>
<evidence type="ECO:0000313" key="5">
    <source>
        <dbReference type="Proteomes" id="UP000030688"/>
    </source>
</evidence>
<protein>
    <recommendedName>
        <fullName evidence="3">Immune mapped protein 2 N-terminal domain-containing protein</fullName>
    </recommendedName>
</protein>
<dbReference type="Pfam" id="PF18590">
    <property type="entry name" value="IMP2_N"/>
    <property type="match status" value="1"/>
</dbReference>
<proteinExistence type="predicted"/>
<dbReference type="OrthoDB" id="372931at2759"/>
<feature type="compositionally biased region" description="Basic and acidic residues" evidence="2">
    <location>
        <begin position="1"/>
        <end position="28"/>
    </location>
</feature>
<reference evidence="4 5" key="2">
    <citation type="submission" date="2013-02" db="EMBL/GenBank/DDBJ databases">
        <title>The Genome Sequence of Plasmodium falciparum 7G8.</title>
        <authorList>
            <consortium name="The Broad Institute Genome Sequencing Platform"/>
            <consortium name="The Broad Institute Genome Sequencing Center for Infectious Disease"/>
            <person name="Neafsey D."/>
            <person name="Cheeseman I."/>
            <person name="Volkman S."/>
            <person name="Adams J."/>
            <person name="Walker B."/>
            <person name="Young S.K."/>
            <person name="Zeng Q."/>
            <person name="Gargeya S."/>
            <person name="Fitzgerald M."/>
            <person name="Haas B."/>
            <person name="Abouelleil A."/>
            <person name="Alvarado L."/>
            <person name="Arachchi H.M."/>
            <person name="Berlin A.M."/>
            <person name="Chapman S.B."/>
            <person name="Dewar J."/>
            <person name="Goldberg J."/>
            <person name="Griggs A."/>
            <person name="Gujja S."/>
            <person name="Hansen M."/>
            <person name="Howarth C."/>
            <person name="Imamovic A."/>
            <person name="Larimer J."/>
            <person name="McCowan C."/>
            <person name="Murphy C."/>
            <person name="Neiman D."/>
            <person name="Pearson M."/>
            <person name="Priest M."/>
            <person name="Roberts A."/>
            <person name="Saif S."/>
            <person name="Shea T."/>
            <person name="Sisk P."/>
            <person name="Sykes S."/>
            <person name="Wortman J."/>
            <person name="Nusbaum C."/>
            <person name="Birren B."/>
        </authorList>
    </citation>
    <scope>NUCLEOTIDE SEQUENCE [LARGE SCALE GENOMIC DNA]</scope>
    <source>
        <strain evidence="4 5">7G8</strain>
    </source>
</reference>
<evidence type="ECO:0000259" key="3">
    <source>
        <dbReference type="Pfam" id="PF18590"/>
    </source>
</evidence>
<feature type="region of interest" description="Disordered" evidence="2">
    <location>
        <begin position="1"/>
        <end position="59"/>
    </location>
</feature>
<reference evidence="5" key="1">
    <citation type="submission" date="2007-11" db="EMBL/GenBank/DDBJ databases">
        <authorList>
            <consortium name="The Broad Institute Genome Sequencing Platform"/>
            <person name="Volkman S.K."/>
            <person name="Daily J.P."/>
            <person name="Sarr O."/>
            <person name="Ndiaye D."/>
            <person name="Ndir O."/>
            <person name="Mboup S."/>
            <person name="Lukens A."/>
            <person name="Stange-Thomann N."/>
            <person name="Mauceli E."/>
            <person name="Gnerre S."/>
            <person name="Jaffe D."/>
            <person name="Zainoun J."/>
            <person name="Wiegand R.C."/>
            <person name="Birren B."/>
            <person name="Galagan J."/>
            <person name="Lander E."/>
            <person name="Wirth D.F."/>
        </authorList>
    </citation>
    <scope>NUCLEOTIDE SEQUENCE [LARGE SCALE GENOMIC DNA]</scope>
    <source>
        <strain evidence="5">7G8</strain>
    </source>
</reference>
<organism evidence="4 5">
    <name type="scientific">Plasmodium falciparum (isolate 7G8)</name>
    <dbReference type="NCBI Taxonomy" id="57266"/>
    <lineage>
        <taxon>Eukaryota</taxon>
        <taxon>Sar</taxon>
        <taxon>Alveolata</taxon>
        <taxon>Apicomplexa</taxon>
        <taxon>Aconoidasida</taxon>
        <taxon>Haemosporida</taxon>
        <taxon>Plasmodiidae</taxon>
        <taxon>Plasmodium</taxon>
        <taxon>Plasmodium (Laverania)</taxon>
    </lineage>
</organism>
<evidence type="ECO:0000313" key="4">
    <source>
        <dbReference type="EMBL" id="EUR72034.1"/>
    </source>
</evidence>
<dbReference type="AlphaFoldDB" id="W7F120"/>